<proteinExistence type="predicted"/>
<dbReference type="eggNOG" id="KOG1618">
    <property type="taxonomic scope" value="Eukaryota"/>
</dbReference>
<dbReference type="AlphaFoldDB" id="G0QJL8"/>
<dbReference type="InterPro" id="IPR036412">
    <property type="entry name" value="HAD-like_sf"/>
</dbReference>
<dbReference type="OMA" id="RDWASDQ"/>
<dbReference type="Pfam" id="PF13242">
    <property type="entry name" value="Hydrolase_like"/>
    <property type="match status" value="1"/>
</dbReference>
<dbReference type="SUPFAM" id="SSF56784">
    <property type="entry name" value="HAD-like"/>
    <property type="match status" value="1"/>
</dbReference>
<dbReference type="NCBIfam" id="TIGR01456">
    <property type="entry name" value="CECR5"/>
    <property type="match status" value="1"/>
</dbReference>
<dbReference type="STRING" id="857967.G0QJL8"/>
<dbReference type="EMBL" id="GL983073">
    <property type="protein sequence ID" value="EGR34584.1"/>
    <property type="molecule type" value="Genomic_DNA"/>
</dbReference>
<dbReference type="OrthoDB" id="10251048at2759"/>
<dbReference type="InterPro" id="IPR023214">
    <property type="entry name" value="HAD_sf"/>
</dbReference>
<gene>
    <name evidence="1" type="ORF">IMG5_006450</name>
</gene>
<dbReference type="GO" id="GO:0016791">
    <property type="term" value="F:phosphatase activity"/>
    <property type="evidence" value="ECO:0007669"/>
    <property type="project" value="TreeGrafter"/>
</dbReference>
<protein>
    <submittedName>
        <fullName evidence="1">Uncharacterized protein</fullName>
    </submittedName>
</protein>
<dbReference type="InterPro" id="IPR006357">
    <property type="entry name" value="HAD-SF_hydro_IIA"/>
</dbReference>
<dbReference type="GeneID" id="14910778"/>
<dbReference type="InterPro" id="IPR006353">
    <property type="entry name" value="HAD-SF_hydro_IIA_CECR5"/>
</dbReference>
<dbReference type="PANTHER" id="PTHR19288">
    <property type="entry name" value="4-NITROPHENYLPHOSPHATASE-RELATED"/>
    <property type="match status" value="1"/>
</dbReference>
<accession>G0QJL8</accession>
<dbReference type="PANTHER" id="PTHR19288:SF93">
    <property type="entry name" value="FI11325P-RELATED"/>
    <property type="match status" value="1"/>
</dbReference>
<organism evidence="1 2">
    <name type="scientific">Ichthyophthirius multifiliis</name>
    <name type="common">White spot disease agent</name>
    <name type="synonym">Ich</name>
    <dbReference type="NCBI Taxonomy" id="5932"/>
    <lineage>
        <taxon>Eukaryota</taxon>
        <taxon>Sar</taxon>
        <taxon>Alveolata</taxon>
        <taxon>Ciliophora</taxon>
        <taxon>Intramacronucleata</taxon>
        <taxon>Oligohymenophorea</taxon>
        <taxon>Hymenostomatida</taxon>
        <taxon>Ophryoglenina</taxon>
        <taxon>Ichthyophthirius</taxon>
    </lineage>
</organism>
<dbReference type="InParanoid" id="G0QJL8"/>
<evidence type="ECO:0000313" key="1">
    <source>
        <dbReference type="EMBL" id="EGR34584.1"/>
    </source>
</evidence>
<dbReference type="Pfam" id="PF13344">
    <property type="entry name" value="Hydrolase_6"/>
    <property type="match status" value="1"/>
</dbReference>
<sequence length="344" mass="39645">MKKLIPAILSDIDGVLVRGKNPIPRTQYALNYIRQSLKKIYKNTQTPYIDNENIPFLCLTNGGGILEQEKADQLNDILKLKDNKLDYSNIILNYTPLRPILSQYSDKFIILGGKGKLIEIAESCGLKQFLTIEEFASIYPKYFQERQRIQQFKAFEIAKQRFQQTNSEIFLHIPPAVHGIFILNDPLFWEDNIQLILNYTVKANKLPIPLYVVNNDLTYADSFRLNRLAFGAFSIAVISIAEKIYNRNIQMQVYGKPSFQTYDYAKKKLQNMSQSQIGNIYMIGDNPKSDIKGGNENGCITILKRCFLKSDNDYENPGNYVVDDFYEAIQKICELENIPFQPLM</sequence>
<dbReference type="RefSeq" id="XP_004039888.1">
    <property type="nucleotide sequence ID" value="XM_004039840.1"/>
</dbReference>
<dbReference type="GO" id="GO:0005737">
    <property type="term" value="C:cytoplasm"/>
    <property type="evidence" value="ECO:0007669"/>
    <property type="project" value="TreeGrafter"/>
</dbReference>
<dbReference type="Proteomes" id="UP000008983">
    <property type="component" value="Unassembled WGS sequence"/>
</dbReference>
<reference evidence="1 2" key="1">
    <citation type="submission" date="2011-07" db="EMBL/GenBank/DDBJ databases">
        <authorList>
            <person name="Coyne R."/>
            <person name="Brami D."/>
            <person name="Johnson J."/>
            <person name="Hostetler J."/>
            <person name="Hannick L."/>
            <person name="Clark T."/>
            <person name="Cassidy-Hanley D."/>
            <person name="Inman J."/>
        </authorList>
    </citation>
    <scope>NUCLEOTIDE SEQUENCE [LARGE SCALE GENOMIC DNA]</scope>
    <source>
        <strain evidence="1 2">G5</strain>
    </source>
</reference>
<evidence type="ECO:0000313" key="2">
    <source>
        <dbReference type="Proteomes" id="UP000008983"/>
    </source>
</evidence>
<dbReference type="Gene3D" id="3.40.50.1000">
    <property type="entry name" value="HAD superfamily/HAD-like"/>
    <property type="match status" value="2"/>
</dbReference>
<name>G0QJL8_ICHMU</name>
<dbReference type="NCBIfam" id="TIGR01460">
    <property type="entry name" value="HAD-SF-IIA"/>
    <property type="match status" value="1"/>
</dbReference>
<keyword evidence="2" id="KW-1185">Reference proteome</keyword>